<dbReference type="eggNOG" id="ENOG502QRGA">
    <property type="taxonomic scope" value="Eukaryota"/>
</dbReference>
<evidence type="ECO:0000313" key="6">
    <source>
        <dbReference type="EMBL" id="EFN53428.1"/>
    </source>
</evidence>
<feature type="region of interest" description="Disordered" evidence="4">
    <location>
        <begin position="969"/>
        <end position="1003"/>
    </location>
</feature>
<dbReference type="GO" id="GO:0003677">
    <property type="term" value="F:DNA binding"/>
    <property type="evidence" value="ECO:0007669"/>
    <property type="project" value="InterPro"/>
</dbReference>
<dbReference type="AlphaFoldDB" id="E1ZKR9"/>
<evidence type="ECO:0000256" key="2">
    <source>
        <dbReference type="ARBA" id="ARBA00022771"/>
    </source>
</evidence>
<dbReference type="PROSITE" id="PS51141">
    <property type="entry name" value="ZF_SBP"/>
    <property type="match status" value="1"/>
</dbReference>
<dbReference type="SUPFAM" id="SSF103612">
    <property type="entry name" value="SBT domain"/>
    <property type="match status" value="1"/>
</dbReference>
<dbReference type="InterPro" id="IPR044817">
    <property type="entry name" value="SBP-like"/>
</dbReference>
<feature type="region of interest" description="Disordered" evidence="4">
    <location>
        <begin position="393"/>
        <end position="430"/>
    </location>
</feature>
<keyword evidence="2" id="KW-0863">Zinc-finger</keyword>
<sequence length="1003" mass="98947">MASVAPPSASEAGDGQDRDAAPLPPAGAGQGAAEERAAATAGDDTPGGAAGAPTSDAGASGSASGQLMHAQPAAAQPRGQLAATGTAGTPAAAAAQAAAAGLAPPGPAAARQQQAQQGPGGRATAAATAAAAAVPGCGAELVTAKGYYRRYRICQLHCSMASMQMDGREQRFCQQCGRFQDIGEFEGSRKSCRRKLKRHNERRRVEYVRESEEEEEEAQQEESEATEEREEEALLGGSGAGRRRRPHPARSASAGVAAGSAGGTAGSRGRAARSGSDAAVAAVAAAASGAAAAAAAAAASAAGLQQSLREGDAAAAAAAAAALPELPALMLPGPLGAAAGAAAPLLSVPIVAPQLLAAAQQQAQQRQAAQQQGQAQQRQAAQQQGQAQQAQQAQQQQQWRQGQGQEQQATSPVGSLPGMPDLQLPASNSPFYLELPSPFLGSTPTSGAAPEAAGQLQQGTLTMPRGGSGAGAGAPPAGLAPLVQRTASLQEQLGIAHAHSQATAAAAAAAAGAQLAARGSLAGMAAGGGPMLEAQGSAVGGAEAGAAAAVPAVAPLAAAGAGGAAAVPAEDLLVFNCAPDQLLPLVRAELERLTQASPAMLEGYIRPGCTHLTLSLLLAWGEAEGLLARGLPLRRWLAGGALGPLARHDMVVQFGGQLTTLRGGQVAAAIDLRRPPAGLAAAGLPRLASLHPFCVLAGQPGVVTLSGTSITGSRDLVLCRQQGRHLAAEFHGAGCEGTSGGGGGGGGREDPGPLQPPPAKRARLAAAPAGREEEGRGGCSSGRRQGCAAGRGPPNGRQPPEQLCIKPLGVLPGWVEVEVQRGCVLSEPLPLLALPCAAAVAEVRQLAADSAGICDAPAFLRRVGLVVQYLSRRQLAAAGHRVAPYPPATRQRIARMACQLAEVAAGRGWHALAALLHPAQAAAAGGERHAGGCCGSSPAVAPPAAAAVALPPATAEAAAAACGAPPHSMPLSAAAAAGSGAQREPAPAPQQQVEASSCCSIGS</sequence>
<feature type="compositionally biased region" description="Gly residues" evidence="4">
    <location>
        <begin position="734"/>
        <end position="746"/>
    </location>
</feature>
<feature type="compositionally biased region" description="Low complexity" evidence="4">
    <location>
        <begin position="393"/>
        <end position="409"/>
    </location>
</feature>
<feature type="compositionally biased region" description="Acidic residues" evidence="4">
    <location>
        <begin position="211"/>
        <end position="233"/>
    </location>
</feature>
<accession>E1ZKR9</accession>
<keyword evidence="3" id="KW-0862">Zinc</keyword>
<proteinExistence type="predicted"/>
<feature type="domain" description="SBP-type" evidence="5">
    <location>
        <begin position="129"/>
        <end position="206"/>
    </location>
</feature>
<evidence type="ECO:0000256" key="1">
    <source>
        <dbReference type="ARBA" id="ARBA00022723"/>
    </source>
</evidence>
<feature type="compositionally biased region" description="Low complexity" evidence="4">
    <location>
        <begin position="249"/>
        <end position="259"/>
    </location>
</feature>
<feature type="region of interest" description="Disordered" evidence="4">
    <location>
        <begin position="731"/>
        <end position="800"/>
    </location>
</feature>
<evidence type="ECO:0000256" key="4">
    <source>
        <dbReference type="SAM" id="MobiDB-lite"/>
    </source>
</evidence>
<dbReference type="EMBL" id="GL433851">
    <property type="protein sequence ID" value="EFN53428.1"/>
    <property type="molecule type" value="Genomic_DNA"/>
</dbReference>
<dbReference type="GO" id="GO:0008270">
    <property type="term" value="F:zinc ion binding"/>
    <property type="evidence" value="ECO:0007669"/>
    <property type="project" value="UniProtKB-KW"/>
</dbReference>
<evidence type="ECO:0000259" key="5">
    <source>
        <dbReference type="PROSITE" id="PS51141"/>
    </source>
</evidence>
<feature type="region of interest" description="Disordered" evidence="4">
    <location>
        <begin position="1"/>
        <end position="87"/>
    </location>
</feature>
<dbReference type="Pfam" id="PF03110">
    <property type="entry name" value="SBP"/>
    <property type="match status" value="1"/>
</dbReference>
<feature type="compositionally biased region" description="Low complexity" evidence="4">
    <location>
        <begin position="969"/>
        <end position="995"/>
    </location>
</feature>
<dbReference type="PANTHER" id="PTHR31251">
    <property type="entry name" value="SQUAMOSA PROMOTER-BINDING-LIKE PROTEIN 4"/>
    <property type="match status" value="1"/>
</dbReference>
<keyword evidence="7" id="KW-1185">Reference proteome</keyword>
<dbReference type="InterPro" id="IPR036893">
    <property type="entry name" value="SBP_sf"/>
</dbReference>
<keyword evidence="1" id="KW-0479">Metal-binding</keyword>
<dbReference type="RefSeq" id="XP_005845530.1">
    <property type="nucleotide sequence ID" value="XM_005845468.1"/>
</dbReference>
<dbReference type="InterPro" id="IPR004333">
    <property type="entry name" value="SBP_dom"/>
</dbReference>
<name>E1ZKR9_CHLVA</name>
<dbReference type="GeneID" id="17352844"/>
<dbReference type="OrthoDB" id="514967at2759"/>
<dbReference type="Gene3D" id="4.10.1100.10">
    <property type="entry name" value="Transcription factor, SBP-box domain"/>
    <property type="match status" value="1"/>
</dbReference>
<feature type="region of interest" description="Disordered" evidence="4">
    <location>
        <begin position="188"/>
        <end position="271"/>
    </location>
</feature>
<gene>
    <name evidence="6" type="ORF">CHLNCDRAFT_136650</name>
</gene>
<organism evidence="7">
    <name type="scientific">Chlorella variabilis</name>
    <name type="common">Green alga</name>
    <dbReference type="NCBI Taxonomy" id="554065"/>
    <lineage>
        <taxon>Eukaryota</taxon>
        <taxon>Viridiplantae</taxon>
        <taxon>Chlorophyta</taxon>
        <taxon>core chlorophytes</taxon>
        <taxon>Trebouxiophyceae</taxon>
        <taxon>Chlorellales</taxon>
        <taxon>Chlorellaceae</taxon>
        <taxon>Chlorella clade</taxon>
        <taxon>Chlorella</taxon>
    </lineage>
</organism>
<feature type="compositionally biased region" description="Basic residues" evidence="4">
    <location>
        <begin position="190"/>
        <end position="202"/>
    </location>
</feature>
<reference evidence="6 7" key="1">
    <citation type="journal article" date="2010" name="Plant Cell">
        <title>The Chlorella variabilis NC64A genome reveals adaptation to photosymbiosis, coevolution with viruses, and cryptic sex.</title>
        <authorList>
            <person name="Blanc G."/>
            <person name="Duncan G."/>
            <person name="Agarkova I."/>
            <person name="Borodovsky M."/>
            <person name="Gurnon J."/>
            <person name="Kuo A."/>
            <person name="Lindquist E."/>
            <person name="Lucas S."/>
            <person name="Pangilinan J."/>
            <person name="Polle J."/>
            <person name="Salamov A."/>
            <person name="Terry A."/>
            <person name="Yamada T."/>
            <person name="Dunigan D.D."/>
            <person name="Grigoriev I.V."/>
            <person name="Claverie J.M."/>
            <person name="Van Etten J.L."/>
        </authorList>
    </citation>
    <scope>NUCLEOTIDE SEQUENCE [LARGE SCALE GENOMIC DNA]</scope>
    <source>
        <strain evidence="6 7">NC64A</strain>
    </source>
</reference>
<feature type="region of interest" description="Disordered" evidence="4">
    <location>
        <begin position="459"/>
        <end position="479"/>
    </location>
</feature>
<feature type="region of interest" description="Disordered" evidence="4">
    <location>
        <begin position="103"/>
        <end position="122"/>
    </location>
</feature>
<dbReference type="GO" id="GO:0005634">
    <property type="term" value="C:nucleus"/>
    <property type="evidence" value="ECO:0007669"/>
    <property type="project" value="InterPro"/>
</dbReference>
<dbReference type="Proteomes" id="UP000008141">
    <property type="component" value="Unassembled WGS sequence"/>
</dbReference>
<protein>
    <recommendedName>
        <fullName evidence="5">SBP-type domain-containing protein</fullName>
    </recommendedName>
</protein>
<dbReference type="KEGG" id="cvr:CHLNCDRAFT_136650"/>
<dbReference type="PANTHER" id="PTHR31251:SF169">
    <property type="entry name" value="SQUAMOSA PROMOTER-BINDING-LIKE PROTEIN 8"/>
    <property type="match status" value="1"/>
</dbReference>
<feature type="compositionally biased region" description="Low complexity" evidence="4">
    <location>
        <begin position="38"/>
        <end position="65"/>
    </location>
</feature>
<evidence type="ECO:0000256" key="3">
    <source>
        <dbReference type="ARBA" id="ARBA00022833"/>
    </source>
</evidence>
<dbReference type="InParanoid" id="E1ZKR9"/>
<evidence type="ECO:0000313" key="7">
    <source>
        <dbReference type="Proteomes" id="UP000008141"/>
    </source>
</evidence>